<dbReference type="AlphaFoldDB" id="A0A2R5LCF3"/>
<feature type="region of interest" description="Disordered" evidence="12">
    <location>
        <begin position="320"/>
        <end position="355"/>
    </location>
</feature>
<keyword evidence="8" id="KW-0456">Lyase</keyword>
<evidence type="ECO:0000256" key="5">
    <source>
        <dbReference type="ARBA" id="ARBA00022801"/>
    </source>
</evidence>
<dbReference type="PANTHER" id="PTHR13604:SF0">
    <property type="entry name" value="ABASIC SITE PROCESSING PROTEIN HMCES"/>
    <property type="match status" value="1"/>
</dbReference>
<reference evidence="13" key="1">
    <citation type="submission" date="2018-03" db="EMBL/GenBank/DDBJ databases">
        <title>The relapsing fever spirochete Borrelia turicatae persists in the highly oxidative environment of its soft-bodied tick vector.</title>
        <authorList>
            <person name="Bourret T.J."/>
            <person name="Boyle W.K."/>
            <person name="Valenzuela J.G."/>
            <person name="Oliveira F."/>
            <person name="Lopez J.E."/>
        </authorList>
    </citation>
    <scope>NUCLEOTIDE SEQUENCE</scope>
    <source>
        <strain evidence="13">Kansas strain/isolate</strain>
        <tissue evidence="13">Salivary glands</tissue>
    </source>
</reference>
<evidence type="ECO:0000256" key="10">
    <source>
        <dbReference type="ARBA" id="ARBA00030898"/>
    </source>
</evidence>
<keyword evidence="5" id="KW-0378">Hydrolase</keyword>
<protein>
    <recommendedName>
        <fullName evidence="2">Abasic site processing protein HMCES</fullName>
    </recommendedName>
    <alternativeName>
        <fullName evidence="9">Embryonic stem cell-specific 5-hydroxymethylcytosine-binding protein</fullName>
    </alternativeName>
    <alternativeName>
        <fullName evidence="10">Peptidase HMCES</fullName>
    </alternativeName>
    <alternativeName>
        <fullName evidence="11">SRAP domain-containing protein 1</fullName>
    </alternativeName>
</protein>
<keyword evidence="7" id="KW-0238">DNA-binding</keyword>
<dbReference type="GO" id="GO:0016829">
    <property type="term" value="F:lyase activity"/>
    <property type="evidence" value="ECO:0007669"/>
    <property type="project" value="UniProtKB-KW"/>
</dbReference>
<dbReference type="SUPFAM" id="SSF143081">
    <property type="entry name" value="BB1717-like"/>
    <property type="match status" value="1"/>
</dbReference>
<keyword evidence="3" id="KW-0645">Protease</keyword>
<proteinExistence type="inferred from homology"/>
<name>A0A2R5LCF3_9ACAR</name>
<evidence type="ECO:0000256" key="9">
    <source>
        <dbReference type="ARBA" id="ARBA00030390"/>
    </source>
</evidence>
<feature type="compositionally biased region" description="Polar residues" evidence="12">
    <location>
        <begin position="320"/>
        <end position="330"/>
    </location>
</feature>
<organism evidence="13">
    <name type="scientific">Ornithodoros turicata</name>
    <dbReference type="NCBI Taxonomy" id="34597"/>
    <lineage>
        <taxon>Eukaryota</taxon>
        <taxon>Metazoa</taxon>
        <taxon>Ecdysozoa</taxon>
        <taxon>Arthropoda</taxon>
        <taxon>Chelicerata</taxon>
        <taxon>Arachnida</taxon>
        <taxon>Acari</taxon>
        <taxon>Parasitiformes</taxon>
        <taxon>Ixodida</taxon>
        <taxon>Ixodoidea</taxon>
        <taxon>Argasidae</taxon>
        <taxon>Ornithodorinae</taxon>
        <taxon>Ornithodoros</taxon>
    </lineage>
</organism>
<evidence type="ECO:0000256" key="12">
    <source>
        <dbReference type="SAM" id="MobiDB-lite"/>
    </source>
</evidence>
<dbReference type="GO" id="GO:0008233">
    <property type="term" value="F:peptidase activity"/>
    <property type="evidence" value="ECO:0007669"/>
    <property type="project" value="UniProtKB-KW"/>
</dbReference>
<dbReference type="Gene3D" id="3.90.1680.10">
    <property type="entry name" value="SOS response associated peptidase-like"/>
    <property type="match status" value="1"/>
</dbReference>
<accession>A0A2R5LCF3</accession>
<dbReference type="GO" id="GO:0003697">
    <property type="term" value="F:single-stranded DNA binding"/>
    <property type="evidence" value="ECO:0007669"/>
    <property type="project" value="InterPro"/>
</dbReference>
<evidence type="ECO:0000256" key="11">
    <source>
        <dbReference type="ARBA" id="ARBA00031130"/>
    </source>
</evidence>
<evidence type="ECO:0000313" key="13">
    <source>
        <dbReference type="EMBL" id="MBY07201.1"/>
    </source>
</evidence>
<dbReference type="InterPro" id="IPR003738">
    <property type="entry name" value="SRAP"/>
</dbReference>
<sequence length="355" mass="39376">MCGRTACNLSPGALQSACCYRGPSGSTITPQWADVNKTASYRASYNIAPKAYNPVLLNGCHLKGSACSGRVLAPLHWGLVPSWFKGDPRTFRANTINCRLEECSEKCTYRTAIEKNQRCVVLAEGFFEWATESTGTRQPYFVYFEQPEWISMSDRFWDSPEDPEKLMKDEKWLGPRLLTMAGLYDISALQDDFLSYTVLTMAAPKRMEWLHSRVPVILDGDDAVSQWLDPSLSFKNVTASLVFPENILWHPVSKEVGNVMNNTVDCVLPLKKKLTARKPTMMDTWLKRSVLSTAKKSGQIVQEVPSHTLTKCTGSISTALQKPVSAQTQHSGSDGSSDARAAKAPKLEPSNVPTN</sequence>
<evidence type="ECO:0000256" key="2">
    <source>
        <dbReference type="ARBA" id="ARBA00015888"/>
    </source>
</evidence>
<evidence type="ECO:0000256" key="7">
    <source>
        <dbReference type="ARBA" id="ARBA00023125"/>
    </source>
</evidence>
<dbReference type="InterPro" id="IPR036590">
    <property type="entry name" value="SRAP-like"/>
</dbReference>
<comment type="similarity">
    <text evidence="1">Belongs to the SOS response-associated peptidase family.</text>
</comment>
<evidence type="ECO:0000256" key="1">
    <source>
        <dbReference type="ARBA" id="ARBA00008136"/>
    </source>
</evidence>
<dbReference type="GO" id="GO:0106300">
    <property type="term" value="P:protein-DNA covalent cross-linking repair"/>
    <property type="evidence" value="ECO:0007669"/>
    <property type="project" value="InterPro"/>
</dbReference>
<evidence type="ECO:0000256" key="8">
    <source>
        <dbReference type="ARBA" id="ARBA00023239"/>
    </source>
</evidence>
<evidence type="ECO:0000256" key="6">
    <source>
        <dbReference type="ARBA" id="ARBA00023124"/>
    </source>
</evidence>
<evidence type="ECO:0000256" key="4">
    <source>
        <dbReference type="ARBA" id="ARBA00022763"/>
    </source>
</evidence>
<dbReference type="Pfam" id="PF02586">
    <property type="entry name" value="SRAP"/>
    <property type="match status" value="1"/>
</dbReference>
<keyword evidence="6" id="KW-0190">Covalent protein-DNA linkage</keyword>
<keyword evidence="4" id="KW-0227">DNA damage</keyword>
<evidence type="ECO:0000256" key="3">
    <source>
        <dbReference type="ARBA" id="ARBA00022670"/>
    </source>
</evidence>
<dbReference type="GO" id="GO:0006508">
    <property type="term" value="P:proteolysis"/>
    <property type="evidence" value="ECO:0007669"/>
    <property type="project" value="UniProtKB-KW"/>
</dbReference>
<dbReference type="EMBL" id="GGLE01003075">
    <property type="protein sequence ID" value="MBY07201.1"/>
    <property type="molecule type" value="Transcribed_RNA"/>
</dbReference>
<dbReference type="PANTHER" id="PTHR13604">
    <property type="entry name" value="DC12-RELATED"/>
    <property type="match status" value="1"/>
</dbReference>